<gene>
    <name evidence="1" type="ORF">SAMN04488100_101110</name>
</gene>
<name>A0A1H7Q360_9LACT</name>
<evidence type="ECO:0000313" key="1">
    <source>
        <dbReference type="EMBL" id="SEL42442.1"/>
    </source>
</evidence>
<dbReference type="EMBL" id="FOBL01000001">
    <property type="protein sequence ID" value="SEL42442.1"/>
    <property type="molecule type" value="Genomic_DNA"/>
</dbReference>
<protein>
    <submittedName>
        <fullName evidence="1">Uncharacterized protein</fullName>
    </submittedName>
</protein>
<accession>A0A1H7Q360</accession>
<proteinExistence type="predicted"/>
<dbReference type="AlphaFoldDB" id="A0A1H7Q360"/>
<organism evidence="1 2">
    <name type="scientific">Alkalibacterium putridalgicola</name>
    <dbReference type="NCBI Taxonomy" id="426703"/>
    <lineage>
        <taxon>Bacteria</taxon>
        <taxon>Bacillati</taxon>
        <taxon>Bacillota</taxon>
        <taxon>Bacilli</taxon>
        <taxon>Lactobacillales</taxon>
        <taxon>Carnobacteriaceae</taxon>
        <taxon>Alkalibacterium</taxon>
    </lineage>
</organism>
<reference evidence="1 2" key="1">
    <citation type="submission" date="2016-10" db="EMBL/GenBank/DDBJ databases">
        <authorList>
            <person name="de Groot N.N."/>
        </authorList>
    </citation>
    <scope>NUCLEOTIDE SEQUENCE [LARGE SCALE GENOMIC DNA]</scope>
    <source>
        <strain evidence="1 2">DSM 19182</strain>
    </source>
</reference>
<dbReference type="Proteomes" id="UP000198548">
    <property type="component" value="Unassembled WGS sequence"/>
</dbReference>
<dbReference type="STRING" id="426703.SAMN04488100_101110"/>
<sequence>MYKKLFSVYLPGLCKGKTLDSFFKNHLLHTHNYDILYKYELALFI</sequence>
<evidence type="ECO:0000313" key="2">
    <source>
        <dbReference type="Proteomes" id="UP000198548"/>
    </source>
</evidence>